<dbReference type="EMBL" id="JAUIRO010000007">
    <property type="protein sequence ID" value="KAK0706741.1"/>
    <property type="molecule type" value="Genomic_DNA"/>
</dbReference>
<dbReference type="GeneID" id="85329330"/>
<evidence type="ECO:0000313" key="3">
    <source>
        <dbReference type="Proteomes" id="UP001172101"/>
    </source>
</evidence>
<keyword evidence="1" id="KW-0732">Signal</keyword>
<sequence>MVSIRGILASAVVALFAVPALAAILPADVHHLINGPLTIIGVGPFPTIIKGLADIVTTATTAIAQVQGDLPVPAGADATAIADAFRDFVRIHQQLLNILIGKAGSFPTVPLIGSPVAAALRRIEGITDDHDSLSSSIQTAIMAYSGLTGPIVKRDHARNFSA</sequence>
<reference evidence="2" key="1">
    <citation type="submission" date="2023-06" db="EMBL/GenBank/DDBJ databases">
        <title>Genome-scale phylogeny and comparative genomics of the fungal order Sordariales.</title>
        <authorList>
            <consortium name="Lawrence Berkeley National Laboratory"/>
            <person name="Hensen N."/>
            <person name="Bonometti L."/>
            <person name="Westerberg I."/>
            <person name="Brannstrom I.O."/>
            <person name="Guillou S."/>
            <person name="Cros-Aarteil S."/>
            <person name="Calhoun S."/>
            <person name="Haridas S."/>
            <person name="Kuo A."/>
            <person name="Mondo S."/>
            <person name="Pangilinan J."/>
            <person name="Riley R."/>
            <person name="LaButti K."/>
            <person name="Andreopoulos B."/>
            <person name="Lipzen A."/>
            <person name="Chen C."/>
            <person name="Yanf M."/>
            <person name="Daum C."/>
            <person name="Ng V."/>
            <person name="Clum A."/>
            <person name="Steindorff A."/>
            <person name="Ohm R."/>
            <person name="Martin F."/>
            <person name="Silar P."/>
            <person name="Natvig D."/>
            <person name="Lalanne C."/>
            <person name="Gautier V."/>
            <person name="Ament-velasquez S.L."/>
            <person name="Kruys A."/>
            <person name="Hutchinson M.I."/>
            <person name="Powell A.J."/>
            <person name="Barry K."/>
            <person name="Miller A.N."/>
            <person name="Grigoriev I.V."/>
            <person name="Debuchy R."/>
            <person name="Gladieux P."/>
            <person name="Thoren M.H."/>
            <person name="Johannesson H."/>
        </authorList>
    </citation>
    <scope>NUCLEOTIDE SEQUENCE</scope>
    <source>
        <strain evidence="2">SMH2392-1A</strain>
    </source>
</reference>
<gene>
    <name evidence="2" type="ORF">B0T26DRAFT_756204</name>
</gene>
<protein>
    <submittedName>
        <fullName evidence="2">Uncharacterized protein</fullName>
    </submittedName>
</protein>
<dbReference type="AlphaFoldDB" id="A0AA39ZZX9"/>
<evidence type="ECO:0000256" key="1">
    <source>
        <dbReference type="SAM" id="SignalP"/>
    </source>
</evidence>
<evidence type="ECO:0000313" key="2">
    <source>
        <dbReference type="EMBL" id="KAK0706741.1"/>
    </source>
</evidence>
<proteinExistence type="predicted"/>
<feature type="signal peptide" evidence="1">
    <location>
        <begin position="1"/>
        <end position="22"/>
    </location>
</feature>
<keyword evidence="3" id="KW-1185">Reference proteome</keyword>
<feature type="chain" id="PRO_5041323884" evidence="1">
    <location>
        <begin position="23"/>
        <end position="162"/>
    </location>
</feature>
<name>A0AA39ZZX9_9PEZI</name>
<dbReference type="Proteomes" id="UP001172101">
    <property type="component" value="Unassembled WGS sequence"/>
</dbReference>
<dbReference type="RefSeq" id="XP_060291835.1">
    <property type="nucleotide sequence ID" value="XM_060446060.1"/>
</dbReference>
<accession>A0AA39ZZX9</accession>
<dbReference type="Pfam" id="PF17615">
    <property type="entry name" value="C166"/>
    <property type="match status" value="1"/>
</dbReference>
<organism evidence="2 3">
    <name type="scientific">Lasiosphaeria miniovina</name>
    <dbReference type="NCBI Taxonomy" id="1954250"/>
    <lineage>
        <taxon>Eukaryota</taxon>
        <taxon>Fungi</taxon>
        <taxon>Dikarya</taxon>
        <taxon>Ascomycota</taxon>
        <taxon>Pezizomycotina</taxon>
        <taxon>Sordariomycetes</taxon>
        <taxon>Sordariomycetidae</taxon>
        <taxon>Sordariales</taxon>
        <taxon>Lasiosphaeriaceae</taxon>
        <taxon>Lasiosphaeria</taxon>
    </lineage>
</organism>
<comment type="caution">
    <text evidence="2">The sequence shown here is derived from an EMBL/GenBank/DDBJ whole genome shotgun (WGS) entry which is preliminary data.</text>
</comment>